<dbReference type="EMBL" id="CP099432">
    <property type="protein sequence ID" value="USW59702.1"/>
    <property type="molecule type" value="Genomic_DNA"/>
</dbReference>
<organism evidence="1 2">
    <name type="scientific">Septoria linicola</name>
    <dbReference type="NCBI Taxonomy" id="215465"/>
    <lineage>
        <taxon>Eukaryota</taxon>
        <taxon>Fungi</taxon>
        <taxon>Dikarya</taxon>
        <taxon>Ascomycota</taxon>
        <taxon>Pezizomycotina</taxon>
        <taxon>Dothideomycetes</taxon>
        <taxon>Dothideomycetidae</taxon>
        <taxon>Mycosphaerellales</taxon>
        <taxon>Mycosphaerellaceae</taxon>
        <taxon>Septoria</taxon>
    </lineage>
</organism>
<evidence type="ECO:0000313" key="2">
    <source>
        <dbReference type="Proteomes" id="UP001056384"/>
    </source>
</evidence>
<evidence type="ECO:0000313" key="1">
    <source>
        <dbReference type="EMBL" id="USW59702.1"/>
    </source>
</evidence>
<keyword evidence="2" id="KW-1185">Reference proteome</keyword>
<accession>A0A9Q9ERA5</accession>
<sequence length="132" mass="14884">MSTGQPMSSPESQLKIAAIRNIWQLARRLTAYNFIPSASRNVWSSGHAAESLKTRLPTVEPELYLAELDDQSTHRQVRFFGFTCTTLPQSTQSFAIYQCFSTSPPLSNSCTPTQPYGHESPQLRVQILRHQL</sequence>
<protein>
    <submittedName>
        <fullName evidence="1">Uncharacterized protein</fullName>
    </submittedName>
</protein>
<name>A0A9Q9ERA5_9PEZI</name>
<gene>
    <name evidence="1" type="ORF">Slin15195_G130210</name>
</gene>
<dbReference type="Proteomes" id="UP001056384">
    <property type="component" value="Chromosome 15"/>
</dbReference>
<reference evidence="1" key="1">
    <citation type="submission" date="2022-06" db="EMBL/GenBank/DDBJ databases">
        <title>Complete genome sequences of two strains of the flax pathogen Septoria linicola.</title>
        <authorList>
            <person name="Lapalu N."/>
            <person name="Simon A."/>
            <person name="Demenou B."/>
            <person name="Paumier D."/>
            <person name="Guillot M.-P."/>
            <person name="Gout L."/>
            <person name="Valade R."/>
        </authorList>
    </citation>
    <scope>NUCLEOTIDE SEQUENCE</scope>
    <source>
        <strain evidence="1">SE15195</strain>
    </source>
</reference>
<dbReference type="AlphaFoldDB" id="A0A9Q9ERA5"/>
<proteinExistence type="predicted"/>